<dbReference type="FunFam" id="1.10.10.60:FF:000214">
    <property type="entry name" value="Homeobox expressed in ES cells 1"/>
    <property type="match status" value="1"/>
</dbReference>
<protein>
    <recommendedName>
        <fullName evidence="11">Homeobox domain-containing protein</fullName>
    </recommendedName>
</protein>
<dbReference type="InterPro" id="IPR009057">
    <property type="entry name" value="Homeodomain-like_sf"/>
</dbReference>
<reference evidence="12 13" key="1">
    <citation type="journal article" date="2024" name="Genome Biol. Evol.">
        <title>Chromosome-level genome assembly of the viviparous eelpout Zoarces viviparus.</title>
        <authorList>
            <person name="Fuhrmann N."/>
            <person name="Brasseur M.V."/>
            <person name="Bakowski C.E."/>
            <person name="Podsiadlowski L."/>
            <person name="Prost S."/>
            <person name="Krehenwinkel H."/>
            <person name="Mayer C."/>
        </authorList>
    </citation>
    <scope>NUCLEOTIDE SEQUENCE [LARGE SCALE GENOMIC DNA]</scope>
    <source>
        <strain evidence="12">NO-MEL_2022_Ind0_liver</strain>
    </source>
</reference>
<comment type="similarity">
    <text evidence="3">Belongs to the ANF homeobox family.</text>
</comment>
<evidence type="ECO:0000256" key="6">
    <source>
        <dbReference type="ARBA" id="ARBA00023155"/>
    </source>
</evidence>
<comment type="subcellular location">
    <subcellularLocation>
        <location evidence="2 8 9">Nucleus</location>
    </subcellularLocation>
</comment>
<keyword evidence="5 8" id="KW-0238">DNA-binding</keyword>
<dbReference type="AlphaFoldDB" id="A0AAW1F443"/>
<dbReference type="InterPro" id="IPR001356">
    <property type="entry name" value="HD"/>
</dbReference>
<name>A0AAW1F443_ZOAVI</name>
<evidence type="ECO:0000256" key="8">
    <source>
        <dbReference type="PROSITE-ProRule" id="PRU00108"/>
    </source>
</evidence>
<dbReference type="InterPro" id="IPR017970">
    <property type="entry name" value="Homeobox_CS"/>
</dbReference>
<dbReference type="Pfam" id="PF00046">
    <property type="entry name" value="Homeodomain"/>
    <property type="match status" value="1"/>
</dbReference>
<gene>
    <name evidence="12" type="ORF">VZT92_013706</name>
</gene>
<dbReference type="Proteomes" id="UP001488805">
    <property type="component" value="Unassembled WGS sequence"/>
</dbReference>
<evidence type="ECO:0000256" key="4">
    <source>
        <dbReference type="ARBA" id="ARBA00022473"/>
    </source>
</evidence>
<dbReference type="GO" id="GO:0005634">
    <property type="term" value="C:nucleus"/>
    <property type="evidence" value="ECO:0007669"/>
    <property type="project" value="UniProtKB-SubCell"/>
</dbReference>
<comment type="function">
    <text evidence="1">Sequence-specific transcription factor which is part of a developmental regulatory system that provides cells with specific positional identities on the anterior-posterior axis.</text>
</comment>
<feature type="DNA-binding region" description="Homeobox" evidence="8">
    <location>
        <begin position="82"/>
        <end position="141"/>
    </location>
</feature>
<keyword evidence="6 8" id="KW-0371">Homeobox</keyword>
<dbReference type="EMBL" id="JBCEZU010000111">
    <property type="protein sequence ID" value="KAK9529626.1"/>
    <property type="molecule type" value="Genomic_DNA"/>
</dbReference>
<feature type="compositionally biased region" description="Basic residues" evidence="10">
    <location>
        <begin position="59"/>
        <end position="68"/>
    </location>
</feature>
<evidence type="ECO:0000256" key="2">
    <source>
        <dbReference type="ARBA" id="ARBA00004123"/>
    </source>
</evidence>
<evidence type="ECO:0000256" key="10">
    <source>
        <dbReference type="SAM" id="MobiDB-lite"/>
    </source>
</evidence>
<dbReference type="GO" id="GO:0001227">
    <property type="term" value="F:DNA-binding transcription repressor activity, RNA polymerase II-specific"/>
    <property type="evidence" value="ECO:0007669"/>
    <property type="project" value="TreeGrafter"/>
</dbReference>
<dbReference type="Gene3D" id="1.10.10.60">
    <property type="entry name" value="Homeodomain-like"/>
    <property type="match status" value="1"/>
</dbReference>
<feature type="region of interest" description="Disordered" evidence="10">
    <location>
        <begin position="46"/>
        <end position="77"/>
    </location>
</feature>
<dbReference type="PANTHER" id="PTHR46966">
    <property type="entry name" value="HOMEOBOX EXPRESSED IN ES CELLS 1"/>
    <property type="match status" value="1"/>
</dbReference>
<dbReference type="GO" id="GO:0000978">
    <property type="term" value="F:RNA polymerase II cis-regulatory region sequence-specific DNA binding"/>
    <property type="evidence" value="ECO:0007669"/>
    <property type="project" value="TreeGrafter"/>
</dbReference>
<sequence>MASALASVTADSRPAFSIDRILGLEPERPGNCRKLHRPWAEIGAEKEHRGNGTCSQQQQHHHQHHHHHQLDSPRPTSNWYIGRRPRTAFTNSQVNVLETVFQVNCYPGIQLREQLAGRLDLDEDRIQIWFQNRRAKLRRSLRETRLQLVQTAVADLGVRGRVKASEGRGELELASRRQLEVEEEEEE</sequence>
<evidence type="ECO:0000256" key="3">
    <source>
        <dbReference type="ARBA" id="ARBA00006791"/>
    </source>
</evidence>
<dbReference type="GO" id="GO:0021983">
    <property type="term" value="P:pituitary gland development"/>
    <property type="evidence" value="ECO:0007669"/>
    <property type="project" value="TreeGrafter"/>
</dbReference>
<dbReference type="CDD" id="cd00086">
    <property type="entry name" value="homeodomain"/>
    <property type="match status" value="1"/>
</dbReference>
<proteinExistence type="inferred from homology"/>
<evidence type="ECO:0000256" key="1">
    <source>
        <dbReference type="ARBA" id="ARBA00003263"/>
    </source>
</evidence>
<comment type="caution">
    <text evidence="12">The sequence shown here is derived from an EMBL/GenBank/DDBJ whole genome shotgun (WGS) entry which is preliminary data.</text>
</comment>
<feature type="domain" description="Homeobox" evidence="11">
    <location>
        <begin position="80"/>
        <end position="140"/>
    </location>
</feature>
<dbReference type="SMART" id="SM00389">
    <property type="entry name" value="HOX"/>
    <property type="match status" value="1"/>
</dbReference>
<dbReference type="SUPFAM" id="SSF46689">
    <property type="entry name" value="Homeodomain-like"/>
    <property type="match status" value="1"/>
</dbReference>
<organism evidence="12 13">
    <name type="scientific">Zoarces viviparus</name>
    <name type="common">Viviparous eelpout</name>
    <name type="synonym">Blennius viviparus</name>
    <dbReference type="NCBI Taxonomy" id="48416"/>
    <lineage>
        <taxon>Eukaryota</taxon>
        <taxon>Metazoa</taxon>
        <taxon>Chordata</taxon>
        <taxon>Craniata</taxon>
        <taxon>Vertebrata</taxon>
        <taxon>Euteleostomi</taxon>
        <taxon>Actinopterygii</taxon>
        <taxon>Neopterygii</taxon>
        <taxon>Teleostei</taxon>
        <taxon>Neoteleostei</taxon>
        <taxon>Acanthomorphata</taxon>
        <taxon>Eupercaria</taxon>
        <taxon>Perciformes</taxon>
        <taxon>Cottioidei</taxon>
        <taxon>Zoarcales</taxon>
        <taxon>Zoarcidae</taxon>
        <taxon>Zoarcinae</taxon>
        <taxon>Zoarces</taxon>
    </lineage>
</organism>
<keyword evidence="13" id="KW-1185">Reference proteome</keyword>
<evidence type="ECO:0000259" key="11">
    <source>
        <dbReference type="PROSITE" id="PS50071"/>
    </source>
</evidence>
<evidence type="ECO:0000256" key="9">
    <source>
        <dbReference type="RuleBase" id="RU000682"/>
    </source>
</evidence>
<accession>A0AAW1F443</accession>
<evidence type="ECO:0000313" key="12">
    <source>
        <dbReference type="EMBL" id="KAK9529626.1"/>
    </source>
</evidence>
<dbReference type="PROSITE" id="PS50071">
    <property type="entry name" value="HOMEOBOX_2"/>
    <property type="match status" value="1"/>
</dbReference>
<keyword evidence="4" id="KW-0217">Developmental protein</keyword>
<evidence type="ECO:0000256" key="5">
    <source>
        <dbReference type="ARBA" id="ARBA00023125"/>
    </source>
</evidence>
<dbReference type="InterPro" id="IPR043402">
    <property type="entry name" value="Hesx1"/>
</dbReference>
<dbReference type="PANTHER" id="PTHR46966:SF1">
    <property type="entry name" value="HOMEOBOX EXPRESSED IN ES CELLS 1"/>
    <property type="match status" value="1"/>
</dbReference>
<keyword evidence="7 8" id="KW-0539">Nucleus</keyword>
<evidence type="ECO:0000256" key="7">
    <source>
        <dbReference type="ARBA" id="ARBA00023242"/>
    </source>
</evidence>
<evidence type="ECO:0000313" key="13">
    <source>
        <dbReference type="Proteomes" id="UP001488805"/>
    </source>
</evidence>
<dbReference type="PROSITE" id="PS00027">
    <property type="entry name" value="HOMEOBOX_1"/>
    <property type="match status" value="1"/>
</dbReference>